<accession>A0A6A1QDA7</accession>
<dbReference type="OrthoDB" id="9717094at2759"/>
<organism evidence="1 2">
    <name type="scientific">Balaenoptera physalus</name>
    <name type="common">Fin whale</name>
    <name type="synonym">Balaena physalus</name>
    <dbReference type="NCBI Taxonomy" id="9770"/>
    <lineage>
        <taxon>Eukaryota</taxon>
        <taxon>Metazoa</taxon>
        <taxon>Chordata</taxon>
        <taxon>Craniata</taxon>
        <taxon>Vertebrata</taxon>
        <taxon>Euteleostomi</taxon>
        <taxon>Mammalia</taxon>
        <taxon>Eutheria</taxon>
        <taxon>Laurasiatheria</taxon>
        <taxon>Artiodactyla</taxon>
        <taxon>Whippomorpha</taxon>
        <taxon>Cetacea</taxon>
        <taxon>Mysticeti</taxon>
        <taxon>Balaenopteridae</taxon>
        <taxon>Balaenoptera</taxon>
    </lineage>
</organism>
<gene>
    <name evidence="1" type="ORF">E2I00_000870</name>
</gene>
<protein>
    <submittedName>
        <fullName evidence="1">Uncharacterized protein</fullName>
    </submittedName>
</protein>
<evidence type="ECO:0000313" key="1">
    <source>
        <dbReference type="EMBL" id="KAB0405204.1"/>
    </source>
</evidence>
<dbReference type="Proteomes" id="UP000437017">
    <property type="component" value="Unassembled WGS sequence"/>
</dbReference>
<sequence>MAMDLYLSNCYNTAQAAAAKAAASSLTADREQCNSVSGDQLVLLRDPGLVSEGKEGGQTEEGEISAEGVIKDEYRAPCTFESVCLQLYQPSYDFNLTDPYCQLLETSYKSLHDPHFKIYYRRKDILRRLKKGRYVTSNNKVVCTLKELNKYRQYLTSLKLHFEINYIREQKMTEKQVNKLYETKRACDNYDNTQFQDWLLQESIQTTPDQELLIKQRYDRS</sequence>
<dbReference type="PANTHER" id="PTHR47315">
    <property type="entry name" value="FIBROUS SHEATH INTERACTING PROTEIN 2"/>
    <property type="match status" value="1"/>
</dbReference>
<name>A0A6A1QDA7_BALPH</name>
<comment type="caution">
    <text evidence="1">The sequence shown here is derived from an EMBL/GenBank/DDBJ whole genome shotgun (WGS) entry which is preliminary data.</text>
</comment>
<proteinExistence type="predicted"/>
<dbReference type="EMBL" id="SGJD01000433">
    <property type="protein sequence ID" value="KAB0405204.1"/>
    <property type="molecule type" value="Genomic_DNA"/>
</dbReference>
<keyword evidence="2" id="KW-1185">Reference proteome</keyword>
<dbReference type="PANTHER" id="PTHR47315:SF3">
    <property type="entry name" value="FIBROUS SHEATH-INTERACTING PROTEIN 2-LIKE"/>
    <property type="match status" value="1"/>
</dbReference>
<dbReference type="AlphaFoldDB" id="A0A6A1QDA7"/>
<evidence type="ECO:0000313" key="2">
    <source>
        <dbReference type="Proteomes" id="UP000437017"/>
    </source>
</evidence>
<reference evidence="1 2" key="1">
    <citation type="journal article" date="2019" name="PLoS ONE">
        <title>Genomic analyses reveal an absence of contemporary introgressive admixture between fin whales and blue whales, despite known hybrids.</title>
        <authorList>
            <person name="Westbury M.V."/>
            <person name="Petersen B."/>
            <person name="Lorenzen E.D."/>
        </authorList>
    </citation>
    <scope>NUCLEOTIDE SEQUENCE [LARGE SCALE GENOMIC DNA]</scope>
    <source>
        <strain evidence="1">FinWhale-01</strain>
    </source>
</reference>
<dbReference type="InterPro" id="IPR038891">
    <property type="entry name" value="FSIP2"/>
</dbReference>